<feature type="transmembrane region" description="Helical" evidence="13">
    <location>
        <begin position="132"/>
        <end position="153"/>
    </location>
</feature>
<dbReference type="PANTHER" id="PTHR24223">
    <property type="entry name" value="ATP-BINDING CASSETTE SUB-FAMILY C"/>
    <property type="match status" value="1"/>
</dbReference>
<evidence type="ECO:0000259" key="15">
    <source>
        <dbReference type="PROSITE" id="PS50929"/>
    </source>
</evidence>
<accession>A0A6P8I3Y3</accession>
<organism evidence="16 17">
    <name type="scientific">Actinia tenebrosa</name>
    <name type="common">Australian red waratah sea anemone</name>
    <dbReference type="NCBI Taxonomy" id="6105"/>
    <lineage>
        <taxon>Eukaryota</taxon>
        <taxon>Metazoa</taxon>
        <taxon>Cnidaria</taxon>
        <taxon>Anthozoa</taxon>
        <taxon>Hexacorallia</taxon>
        <taxon>Actiniaria</taxon>
        <taxon>Actiniidae</taxon>
        <taxon>Actinia</taxon>
    </lineage>
</organism>
<evidence type="ECO:0000259" key="14">
    <source>
        <dbReference type="PROSITE" id="PS50893"/>
    </source>
</evidence>
<evidence type="ECO:0000256" key="13">
    <source>
        <dbReference type="SAM" id="Phobius"/>
    </source>
</evidence>
<evidence type="ECO:0000256" key="10">
    <source>
        <dbReference type="ARBA" id="ARBA00024220"/>
    </source>
</evidence>
<feature type="region of interest" description="Disordered" evidence="12">
    <location>
        <begin position="39"/>
        <end position="59"/>
    </location>
</feature>
<feature type="domain" description="ABC transporter" evidence="14">
    <location>
        <begin position="462"/>
        <end position="694"/>
    </location>
</feature>
<keyword evidence="6" id="KW-0547">Nucleotide-binding</keyword>
<feature type="transmembrane region" description="Helical" evidence="13">
    <location>
        <begin position="183"/>
        <end position="206"/>
    </location>
</feature>
<evidence type="ECO:0000256" key="8">
    <source>
        <dbReference type="ARBA" id="ARBA00022989"/>
    </source>
</evidence>
<dbReference type="PROSITE" id="PS00211">
    <property type="entry name" value="ABC_TRANSPORTER_1"/>
    <property type="match status" value="1"/>
</dbReference>
<dbReference type="SMART" id="SM00382">
    <property type="entry name" value="AAA"/>
    <property type="match status" value="1"/>
</dbReference>
<name>A0A6P8I3Y3_ACTTE</name>
<keyword evidence="9 13" id="KW-0472">Membrane</keyword>
<dbReference type="PANTHER" id="PTHR24223:SF443">
    <property type="entry name" value="MULTIDRUG-RESISTANCE LIKE PROTEIN 1, ISOFORM I"/>
    <property type="match status" value="1"/>
</dbReference>
<dbReference type="AlphaFoldDB" id="A0A6P8I3Y3"/>
<dbReference type="CDD" id="cd18603">
    <property type="entry name" value="ABC_6TM_MRP1_2_3_6_D2_like"/>
    <property type="match status" value="1"/>
</dbReference>
<proteinExistence type="inferred from homology"/>
<keyword evidence="8 13" id="KW-1133">Transmembrane helix</keyword>
<evidence type="ECO:0000256" key="6">
    <source>
        <dbReference type="ARBA" id="ARBA00022741"/>
    </source>
</evidence>
<dbReference type="GO" id="GO:0005774">
    <property type="term" value="C:vacuolar membrane"/>
    <property type="evidence" value="ECO:0007669"/>
    <property type="project" value="UniProtKB-SubCell"/>
</dbReference>
<keyword evidence="16" id="KW-1185">Reference proteome</keyword>
<reference evidence="17" key="1">
    <citation type="submission" date="2025-08" db="UniProtKB">
        <authorList>
            <consortium name="RefSeq"/>
        </authorList>
    </citation>
    <scope>IDENTIFICATION</scope>
    <source>
        <tissue evidence="17">Tentacle</tissue>
    </source>
</reference>
<evidence type="ECO:0000256" key="11">
    <source>
        <dbReference type="ARBA" id="ARBA00047523"/>
    </source>
</evidence>
<dbReference type="CDD" id="cd03244">
    <property type="entry name" value="ABCC_MRP_domain2"/>
    <property type="match status" value="1"/>
</dbReference>
<dbReference type="InterPro" id="IPR050173">
    <property type="entry name" value="ABC_transporter_C-like"/>
</dbReference>
<evidence type="ECO:0000256" key="7">
    <source>
        <dbReference type="ARBA" id="ARBA00022840"/>
    </source>
</evidence>
<dbReference type="InterPro" id="IPR003593">
    <property type="entry name" value="AAA+_ATPase"/>
</dbReference>
<evidence type="ECO:0000313" key="17">
    <source>
        <dbReference type="RefSeq" id="XP_031562171.1"/>
    </source>
</evidence>
<evidence type="ECO:0000256" key="3">
    <source>
        <dbReference type="ARBA" id="ARBA00022448"/>
    </source>
</evidence>
<dbReference type="SUPFAM" id="SSF90123">
    <property type="entry name" value="ABC transporter transmembrane region"/>
    <property type="match status" value="1"/>
</dbReference>
<keyword evidence="5" id="KW-0677">Repeat</keyword>
<evidence type="ECO:0000256" key="9">
    <source>
        <dbReference type="ARBA" id="ARBA00023136"/>
    </source>
</evidence>
<dbReference type="Pfam" id="PF00005">
    <property type="entry name" value="ABC_tran"/>
    <property type="match status" value="1"/>
</dbReference>
<dbReference type="GO" id="GO:0005524">
    <property type="term" value="F:ATP binding"/>
    <property type="evidence" value="ECO:0007669"/>
    <property type="project" value="UniProtKB-KW"/>
</dbReference>
<dbReference type="RefSeq" id="XP_031562171.1">
    <property type="nucleotide sequence ID" value="XM_031706311.1"/>
</dbReference>
<dbReference type="EC" id="7.6.2.3" evidence="10"/>
<dbReference type="Gene3D" id="3.40.50.300">
    <property type="entry name" value="P-loop containing nucleotide triphosphate hydrolases"/>
    <property type="match status" value="1"/>
</dbReference>
<evidence type="ECO:0000256" key="12">
    <source>
        <dbReference type="SAM" id="MobiDB-lite"/>
    </source>
</evidence>
<dbReference type="InterPro" id="IPR036640">
    <property type="entry name" value="ABC1_TM_sf"/>
</dbReference>
<dbReference type="Gene3D" id="1.20.1560.10">
    <property type="entry name" value="ABC transporter type 1, transmembrane domain"/>
    <property type="match status" value="1"/>
</dbReference>
<feature type="transmembrane region" description="Helical" evidence="13">
    <location>
        <begin position="265"/>
        <end position="296"/>
    </location>
</feature>
<evidence type="ECO:0000256" key="1">
    <source>
        <dbReference type="ARBA" id="ARBA00004128"/>
    </source>
</evidence>
<dbReference type="InterPro" id="IPR027417">
    <property type="entry name" value="P-loop_NTPase"/>
</dbReference>
<dbReference type="InterPro" id="IPR011527">
    <property type="entry name" value="ABC1_TM_dom"/>
</dbReference>
<dbReference type="PROSITE" id="PS50893">
    <property type="entry name" value="ABC_TRANSPORTER_2"/>
    <property type="match status" value="1"/>
</dbReference>
<comment type="subcellular location">
    <subcellularLocation>
        <location evidence="1">Vacuole membrane</location>
        <topology evidence="1">Multi-pass membrane protein</topology>
    </subcellularLocation>
</comment>
<keyword evidence="4 13" id="KW-0812">Transmembrane</keyword>
<evidence type="ECO:0000256" key="5">
    <source>
        <dbReference type="ARBA" id="ARBA00022737"/>
    </source>
</evidence>
<dbReference type="GO" id="GO:0016887">
    <property type="term" value="F:ATP hydrolysis activity"/>
    <property type="evidence" value="ECO:0007669"/>
    <property type="project" value="InterPro"/>
</dbReference>
<comment type="catalytic activity">
    <reaction evidence="11">
        <text>leukotriene C4(in) + ATP + H2O = leukotriene C4(out) + ADP + phosphate + H(+)</text>
        <dbReference type="Rhea" id="RHEA:38963"/>
        <dbReference type="ChEBI" id="CHEBI:15377"/>
        <dbReference type="ChEBI" id="CHEBI:15378"/>
        <dbReference type="ChEBI" id="CHEBI:30616"/>
        <dbReference type="ChEBI" id="CHEBI:43474"/>
        <dbReference type="ChEBI" id="CHEBI:57973"/>
        <dbReference type="ChEBI" id="CHEBI:456216"/>
    </reaction>
    <physiologicalReaction direction="left-to-right" evidence="11">
        <dbReference type="Rhea" id="RHEA:38964"/>
    </physiologicalReaction>
</comment>
<dbReference type="PROSITE" id="PS50929">
    <property type="entry name" value="ABC_TM1F"/>
    <property type="match status" value="1"/>
</dbReference>
<evidence type="ECO:0000256" key="2">
    <source>
        <dbReference type="ARBA" id="ARBA00009726"/>
    </source>
</evidence>
<dbReference type="InterPro" id="IPR017871">
    <property type="entry name" value="ABC_transporter-like_CS"/>
</dbReference>
<keyword evidence="7" id="KW-0067">ATP-binding</keyword>
<keyword evidence="3" id="KW-0813">Transport</keyword>
<dbReference type="InParanoid" id="A0A6P8I3Y3"/>
<evidence type="ECO:0000256" key="4">
    <source>
        <dbReference type="ARBA" id="ARBA00022692"/>
    </source>
</evidence>
<comment type="similarity">
    <text evidence="2">Belongs to the ABC transporter superfamily. ABCC family. Conjugate transporter (TC 3.A.1.208) subfamily.</text>
</comment>
<dbReference type="GeneID" id="116297986"/>
<dbReference type="InterPro" id="IPR003439">
    <property type="entry name" value="ABC_transporter-like_ATP-bd"/>
</dbReference>
<dbReference type="SUPFAM" id="SSF52540">
    <property type="entry name" value="P-loop containing nucleoside triphosphate hydrolases"/>
    <property type="match status" value="1"/>
</dbReference>
<feature type="domain" description="ABC transmembrane type-1" evidence="15">
    <location>
        <begin position="145"/>
        <end position="423"/>
    </location>
</feature>
<dbReference type="Pfam" id="PF00664">
    <property type="entry name" value="ABC_membrane"/>
    <property type="match status" value="1"/>
</dbReference>
<sequence>MDQIIVLQGGRISEVGTYDELQDNQGAFAEFLKTYANEKQDGPEEDTHQRETHHSDIHEPEEGNLLTITDMDHMMGSTSELDAIVKSPSRLTLTEIASTHSNGRTIQGEDKTIERVINEETSEIGRVRFSVFYTYAKATGLIVSFLFFLFLLASEGSIVSSKIWLARWSSDNVTTDSQRDNYLFVYGALGLSQAFCMLFSSLFLAYGANVASNVLHDRLIVNIMHSPMSFFESTPLGRIVNRFSKDMYVIDETVPNSLMSFWRCFFAVMSAIFAISYATPIFLSVVFPLMVLYVFIQRLYVASSRQLRRIESVSRSPIYSNFLETINGTSTIRAYSQQQYFIRENYYRVDENQVAYYPWISSNRWLAIRLELIGNFVIFFASLFVVIARDSIESGLVGLSLTHAFQITQTLNWMVRMSGELETNIVAVERVKEYSETPREAAWIVEDNRPPEDWPGSGHIAIETFDLRYRENLPLVLKNINCDIAPGEKIGLVGRTGAGKSSLSMGLFRILESTGGRIIIDDIDISKIGLQDLRSRLTIIPQDPVLFSGTLRFNLDPFDKYSDEELWKVLEVSHLKQFVSGLAEGLQHSIAEGGENLSVGQRQLVCLARALLRKSKVLVLDEATAAVDLETDELIQKTIRTEFADRTVLTIAHRLNTIMDYSRILVLDKGFVTEFDSPSSLLSQKGMFYNMTKDAGLT</sequence>
<protein>
    <recommendedName>
        <fullName evidence="10">ABC-type glutathione-S-conjugate transporter</fullName>
        <ecNumber evidence="10">7.6.2.3</ecNumber>
    </recommendedName>
</protein>
<evidence type="ECO:0000313" key="16">
    <source>
        <dbReference type="Proteomes" id="UP000515163"/>
    </source>
</evidence>
<dbReference type="OrthoDB" id="6500128at2759"/>
<dbReference type="KEGG" id="aten:116297986"/>
<dbReference type="GO" id="GO:0015431">
    <property type="term" value="F:ABC-type glutathione S-conjugate transporter activity"/>
    <property type="evidence" value="ECO:0007669"/>
    <property type="project" value="UniProtKB-EC"/>
</dbReference>
<dbReference type="FunFam" id="1.20.1560.10:FF:000001">
    <property type="entry name" value="ATP-binding cassette subfamily C member 1"/>
    <property type="match status" value="1"/>
</dbReference>
<feature type="transmembrane region" description="Helical" evidence="13">
    <location>
        <begin position="366"/>
        <end position="387"/>
    </location>
</feature>
<gene>
    <name evidence="17" type="primary">LOC116297986</name>
</gene>
<dbReference type="Proteomes" id="UP000515163">
    <property type="component" value="Unplaced"/>
</dbReference>
<dbReference type="FunFam" id="3.40.50.300:FF:000074">
    <property type="entry name" value="Multidrug resistance-associated protein 5 isoform 1"/>
    <property type="match status" value="1"/>
</dbReference>